<feature type="signal peptide" evidence="1">
    <location>
        <begin position="1"/>
        <end position="22"/>
    </location>
</feature>
<reference evidence="2 3" key="1">
    <citation type="submission" date="2023-07" db="EMBL/GenBank/DDBJ databases">
        <title>Sequencing the genomes of 1000 actinobacteria strains.</title>
        <authorList>
            <person name="Klenk H.-P."/>
        </authorList>
    </citation>
    <scope>NUCLEOTIDE SEQUENCE [LARGE SCALE GENOMIC DNA]</scope>
    <source>
        <strain evidence="2 3">DSM 45805</strain>
    </source>
</reference>
<organism evidence="2 3">
    <name type="scientific">Amycolatopsis thermophila</name>
    <dbReference type="NCBI Taxonomy" id="206084"/>
    <lineage>
        <taxon>Bacteria</taxon>
        <taxon>Bacillati</taxon>
        <taxon>Actinomycetota</taxon>
        <taxon>Actinomycetes</taxon>
        <taxon>Pseudonocardiales</taxon>
        <taxon>Pseudonocardiaceae</taxon>
        <taxon>Amycolatopsis</taxon>
    </lineage>
</organism>
<dbReference type="PROSITE" id="PS51257">
    <property type="entry name" value="PROKAR_LIPOPROTEIN"/>
    <property type="match status" value="1"/>
</dbReference>
<evidence type="ECO:0000313" key="3">
    <source>
        <dbReference type="Proteomes" id="UP001229651"/>
    </source>
</evidence>
<keyword evidence="1" id="KW-0732">Signal</keyword>
<dbReference type="EMBL" id="JAUSUT010000001">
    <property type="protein sequence ID" value="MDQ0378657.1"/>
    <property type="molecule type" value="Genomic_DNA"/>
</dbReference>
<name>A0ABU0ETN9_9PSEU</name>
<evidence type="ECO:0000256" key="1">
    <source>
        <dbReference type="SAM" id="SignalP"/>
    </source>
</evidence>
<keyword evidence="3" id="KW-1185">Reference proteome</keyword>
<accession>A0ABU0ETN9</accession>
<gene>
    <name evidence="2" type="ORF">FB470_002651</name>
</gene>
<evidence type="ECO:0000313" key="2">
    <source>
        <dbReference type="EMBL" id="MDQ0378657.1"/>
    </source>
</evidence>
<dbReference type="Proteomes" id="UP001229651">
    <property type="component" value="Unassembled WGS sequence"/>
</dbReference>
<proteinExistence type="predicted"/>
<feature type="chain" id="PRO_5047532628" evidence="1">
    <location>
        <begin position="23"/>
        <end position="117"/>
    </location>
</feature>
<protein>
    <submittedName>
        <fullName evidence="2">Sigma54-dependent transcription regulator</fullName>
    </submittedName>
</protein>
<dbReference type="RefSeq" id="WP_306991527.1">
    <property type="nucleotide sequence ID" value="NZ_JAUSUT010000001.1"/>
</dbReference>
<sequence length="117" mass="12310">MRIARVLGVVGIAVVLAGCSEAAETADRASACAKALGLANLNPNATAQEVASQAEQKAGELRDLGNRVADQTLKENLFAIADSYVALEQRKAQGLSDVNDWIQTNAANVDRLRQACT</sequence>
<comment type="caution">
    <text evidence="2">The sequence shown here is derived from an EMBL/GenBank/DDBJ whole genome shotgun (WGS) entry which is preliminary data.</text>
</comment>